<comment type="caution">
    <text evidence="1">The sequence shown here is derived from an EMBL/GenBank/DDBJ whole genome shotgun (WGS) entry which is preliminary data.</text>
</comment>
<dbReference type="EMBL" id="BLIP01000001">
    <property type="protein sequence ID" value="GFE23336.1"/>
    <property type="molecule type" value="Genomic_DNA"/>
</dbReference>
<sequence>MGDDGNGGTARTGVLGRACIGHRVIVPSTAEGAPGAYPGRGTGDAPVLSGIKDEGTVTASAYGALTRGGKGW</sequence>
<reference evidence="1 2" key="1">
    <citation type="submission" date="2019-12" db="EMBL/GenBank/DDBJ databases">
        <title>Whole genome shotgun sequence of Streptomyces libani subsp. libani NBRC 13452.</title>
        <authorList>
            <person name="Ichikawa N."/>
            <person name="Kimura A."/>
            <person name="Kitahashi Y."/>
            <person name="Komaki H."/>
            <person name="Tamura T."/>
        </authorList>
    </citation>
    <scope>NUCLEOTIDE SEQUENCE [LARGE SCALE GENOMIC DNA]</scope>
    <source>
        <strain evidence="1 2">NBRC 13452</strain>
    </source>
</reference>
<protein>
    <submittedName>
        <fullName evidence="1">Uncharacterized protein</fullName>
    </submittedName>
</protein>
<evidence type="ECO:0000313" key="1">
    <source>
        <dbReference type="EMBL" id="GFE23336.1"/>
    </source>
</evidence>
<dbReference type="AlphaFoldDB" id="A0A640TME1"/>
<organism evidence="1 2">
    <name type="scientific">Streptomyces nigrescens</name>
    <dbReference type="NCBI Taxonomy" id="1920"/>
    <lineage>
        <taxon>Bacteria</taxon>
        <taxon>Bacillati</taxon>
        <taxon>Actinomycetota</taxon>
        <taxon>Actinomycetes</taxon>
        <taxon>Kitasatosporales</taxon>
        <taxon>Streptomycetaceae</taxon>
        <taxon>Streptomyces</taxon>
    </lineage>
</organism>
<proteinExistence type="predicted"/>
<gene>
    <name evidence="1" type="ORF">Sliba_37890</name>
</gene>
<name>A0A640TME1_STRNI</name>
<dbReference type="Proteomes" id="UP000429552">
    <property type="component" value="Unassembled WGS sequence"/>
</dbReference>
<accession>A0A640TME1</accession>
<evidence type="ECO:0000313" key="2">
    <source>
        <dbReference type="Proteomes" id="UP000429552"/>
    </source>
</evidence>